<evidence type="ECO:0000256" key="3">
    <source>
        <dbReference type="ARBA" id="ARBA00022490"/>
    </source>
</evidence>
<keyword evidence="3" id="KW-0963">Cytoplasm</keyword>
<sequence length="885" mass="100732">MGHTSSSPNEKSSPTFPKKRRHNEDITALSGLQTQPAAFVTEDAVLKLQNQACSLNSQKSKGLKEKFSEVLTTLPHEDLLKITLFYKAQLVYVIEYDTDAILQNLVTKHIFSHNEAKRFKAKEKSEGAAGVESFIGDMMKKDREVLVSLWVTLAEELARFPSQTLTRMLEELAEGGPDLLNDIQSSLASHHIKTHIKDLQLAHRRFKFKSSRAMEGQPSPGCPQIRATTFNTQYTQLIVIEEERESLTKAQQDLPKTLGTHAELVEEQTKQKYKQIWIEHLFRKSPGVKSSPHLVVVSGVPGIGKSTMVQKILFDWARGAGYQKFAFVFLFKFRELNLQENEKEPKISLTKLIARQYKHLDDVRLKEILLRPKSLLFIFDALDEYKHKLDFTQRKLCSNLEDCFPVHVLITSLIRRKLLKGSSILITSRPGALEPFNKTRVDRFAEILGFFTEQKLMYFKKFFGEVDLKAEVFQYVKKNASLYTMCFNPSYCWFTCLVLKDHFTKSKEDRKAAPKTATELFVMFLHNILIKHKKEADDKRGILVKLGKMAYYGVDNGIHEFYQNMEMSAFGLQSFLSSCFLKGILQRQSTLDQMAFKFVHYNLQEFMAACSVFLDPSVEIQDLLKKLQSCKDGRFEVITRFLIGLSRPSVIKPLQEVLGDFERKPAVQIMTWVKQKAGQTLQGEDKSEAVRVLQWLYEYQSKKTVRDIIGKNLTLDIRGTILSPLDCAGLSYIISCCGQLEELNLSGVNLTTRCTRRLTEGLSRSRHVRLVSCGLTYKCSEALSLVLCVQDSYLTELDLTDNKLRDSGVHLLCEGLKNPLCKLEKLWLVSCGLTSGCCTALCSALSSEHSHLTALWLEGNKLGDSGVRLLCDGLRNRSSKLMIFY</sequence>
<dbReference type="InterPro" id="IPR050637">
    <property type="entry name" value="NLRP_innate_immun_reg"/>
</dbReference>
<evidence type="ECO:0000256" key="8">
    <source>
        <dbReference type="ARBA" id="ARBA00023198"/>
    </source>
</evidence>
<dbReference type="RefSeq" id="XP_028674329.1">
    <property type="nucleotide sequence ID" value="XM_028818496.2"/>
</dbReference>
<dbReference type="AlphaFoldDB" id="A0A8C4RNA0"/>
<dbReference type="Pfam" id="PF05729">
    <property type="entry name" value="NACHT"/>
    <property type="match status" value="1"/>
</dbReference>
<dbReference type="GO" id="GO:0005829">
    <property type="term" value="C:cytosol"/>
    <property type="evidence" value="ECO:0007669"/>
    <property type="project" value="UniProtKB-SubCell"/>
</dbReference>
<gene>
    <name evidence="12" type="primary">LOC114664411</name>
</gene>
<evidence type="ECO:0000313" key="12">
    <source>
        <dbReference type="Ensembl" id="ENSECRP00000004609.1"/>
    </source>
</evidence>
<dbReference type="OrthoDB" id="120976at2759"/>
<dbReference type="SUPFAM" id="SSF52047">
    <property type="entry name" value="RNI-like"/>
    <property type="match status" value="1"/>
</dbReference>
<keyword evidence="6" id="KW-0067">ATP-binding</keyword>
<dbReference type="GeneTree" id="ENSGT01150000287004"/>
<dbReference type="GO" id="GO:0005524">
    <property type="term" value="F:ATP binding"/>
    <property type="evidence" value="ECO:0007669"/>
    <property type="project" value="UniProtKB-KW"/>
</dbReference>
<dbReference type="SMART" id="SM00368">
    <property type="entry name" value="LRR_RI"/>
    <property type="match status" value="3"/>
</dbReference>
<keyword evidence="8" id="KW-0395">Inflammatory response</keyword>
<dbReference type="PANTHER" id="PTHR45690">
    <property type="entry name" value="NACHT, LRR AND PYD DOMAINS-CONTAINING PROTEIN 12"/>
    <property type="match status" value="1"/>
</dbReference>
<feature type="domain" description="NACHT" evidence="11">
    <location>
        <begin position="293"/>
        <end position="432"/>
    </location>
</feature>
<evidence type="ECO:0000256" key="4">
    <source>
        <dbReference type="ARBA" id="ARBA00022737"/>
    </source>
</evidence>
<dbReference type="InterPro" id="IPR032675">
    <property type="entry name" value="LRR_dom_sf"/>
</dbReference>
<dbReference type="Pfam" id="PF17776">
    <property type="entry name" value="NLRC4_HD2"/>
    <property type="match status" value="1"/>
</dbReference>
<dbReference type="Gene3D" id="3.80.10.10">
    <property type="entry name" value="Ribonuclease Inhibitor"/>
    <property type="match status" value="1"/>
</dbReference>
<keyword evidence="9" id="KW-1271">Inflammasome</keyword>
<proteinExistence type="inferred from homology"/>
<reference evidence="12" key="2">
    <citation type="submission" date="2025-08" db="UniProtKB">
        <authorList>
            <consortium name="Ensembl"/>
        </authorList>
    </citation>
    <scope>IDENTIFICATION</scope>
</reference>
<dbReference type="Proteomes" id="UP000694620">
    <property type="component" value="Chromosome 1"/>
</dbReference>
<keyword evidence="7" id="KW-0832">Ubl conjugation</keyword>
<dbReference type="InterPro" id="IPR041267">
    <property type="entry name" value="NLRP_HD2"/>
</dbReference>
<evidence type="ECO:0000256" key="5">
    <source>
        <dbReference type="ARBA" id="ARBA00022741"/>
    </source>
</evidence>
<dbReference type="InterPro" id="IPR027417">
    <property type="entry name" value="P-loop_NTPase"/>
</dbReference>
<evidence type="ECO:0000256" key="7">
    <source>
        <dbReference type="ARBA" id="ARBA00022843"/>
    </source>
</evidence>
<evidence type="ECO:0000256" key="1">
    <source>
        <dbReference type="ARBA" id="ARBA00004110"/>
    </source>
</evidence>
<reference evidence="12" key="1">
    <citation type="submission" date="2021-06" db="EMBL/GenBank/DDBJ databases">
        <authorList>
            <consortium name="Wellcome Sanger Institute Data Sharing"/>
        </authorList>
    </citation>
    <scope>NUCLEOTIDE SEQUENCE [LARGE SCALE GENOMIC DNA]</scope>
</reference>
<comment type="subcellular location">
    <subcellularLocation>
        <location evidence="1">Inflammasome</location>
    </subcellularLocation>
</comment>
<dbReference type="Pfam" id="PF13516">
    <property type="entry name" value="LRR_6"/>
    <property type="match status" value="2"/>
</dbReference>
<dbReference type="Ensembl" id="ENSECRT00000004689.1">
    <property type="protein sequence ID" value="ENSECRP00000004609.1"/>
    <property type="gene ID" value="ENSECRG00000003137.1"/>
</dbReference>
<dbReference type="RefSeq" id="XP_028674337.1">
    <property type="nucleotide sequence ID" value="XM_028818504.2"/>
</dbReference>
<keyword evidence="4" id="KW-0677">Repeat</keyword>
<keyword evidence="13" id="KW-1185">Reference proteome</keyword>
<reference evidence="12" key="3">
    <citation type="submission" date="2025-09" db="UniProtKB">
        <authorList>
            <consortium name="Ensembl"/>
        </authorList>
    </citation>
    <scope>IDENTIFICATION</scope>
</reference>
<name>A0A8C4RNA0_ERPCA</name>
<feature type="compositionally biased region" description="Polar residues" evidence="10">
    <location>
        <begin position="1"/>
        <end position="15"/>
    </location>
</feature>
<dbReference type="PANTHER" id="PTHR45690:SF19">
    <property type="entry name" value="NACHT, LRR AND PYD DOMAINS-CONTAINING PROTEIN 3"/>
    <property type="match status" value="1"/>
</dbReference>
<evidence type="ECO:0000256" key="10">
    <source>
        <dbReference type="SAM" id="MobiDB-lite"/>
    </source>
</evidence>
<evidence type="ECO:0000256" key="9">
    <source>
        <dbReference type="ARBA" id="ARBA00023233"/>
    </source>
</evidence>
<evidence type="ECO:0000313" key="13">
    <source>
        <dbReference type="Proteomes" id="UP000694620"/>
    </source>
</evidence>
<dbReference type="InterPro" id="IPR001611">
    <property type="entry name" value="Leu-rich_rpt"/>
</dbReference>
<dbReference type="SUPFAM" id="SSF52540">
    <property type="entry name" value="P-loop containing nucleoside triphosphate hydrolases"/>
    <property type="match status" value="1"/>
</dbReference>
<dbReference type="GeneID" id="114664411"/>
<dbReference type="Gene3D" id="3.40.50.300">
    <property type="entry name" value="P-loop containing nucleotide triphosphate hydrolases"/>
    <property type="match status" value="1"/>
</dbReference>
<comment type="similarity">
    <text evidence="2">Belongs to the NLRP family.</text>
</comment>
<protein>
    <submittedName>
        <fullName evidence="12">NACHT, LRR and PYD domains-containing protein 3-like</fullName>
    </submittedName>
</protein>
<dbReference type="PROSITE" id="PS50837">
    <property type="entry name" value="NACHT"/>
    <property type="match status" value="1"/>
</dbReference>
<organism evidence="12 13">
    <name type="scientific">Erpetoichthys calabaricus</name>
    <name type="common">Rope fish</name>
    <name type="synonym">Calamoichthys calabaricus</name>
    <dbReference type="NCBI Taxonomy" id="27687"/>
    <lineage>
        <taxon>Eukaryota</taxon>
        <taxon>Metazoa</taxon>
        <taxon>Chordata</taxon>
        <taxon>Craniata</taxon>
        <taxon>Vertebrata</taxon>
        <taxon>Euteleostomi</taxon>
        <taxon>Actinopterygii</taxon>
        <taxon>Polypteriformes</taxon>
        <taxon>Polypteridae</taxon>
        <taxon>Erpetoichthys</taxon>
    </lineage>
</organism>
<dbReference type="InterPro" id="IPR007111">
    <property type="entry name" value="NACHT_NTPase"/>
</dbReference>
<evidence type="ECO:0000259" key="11">
    <source>
        <dbReference type="PROSITE" id="PS50837"/>
    </source>
</evidence>
<keyword evidence="5" id="KW-0547">Nucleotide-binding</keyword>
<accession>A0A8C4RNA0</accession>
<evidence type="ECO:0000256" key="2">
    <source>
        <dbReference type="ARBA" id="ARBA00008665"/>
    </source>
</evidence>
<feature type="region of interest" description="Disordered" evidence="10">
    <location>
        <begin position="1"/>
        <end position="23"/>
    </location>
</feature>
<evidence type="ECO:0000256" key="6">
    <source>
        <dbReference type="ARBA" id="ARBA00022840"/>
    </source>
</evidence>